<evidence type="ECO:0000256" key="3">
    <source>
        <dbReference type="ARBA" id="ARBA00022691"/>
    </source>
</evidence>
<dbReference type="PANTHER" id="PTHR43712">
    <property type="entry name" value="PUTATIVE (AFU_ORTHOLOGUE AFUA_4G14580)-RELATED"/>
    <property type="match status" value="1"/>
</dbReference>
<evidence type="ECO:0000256" key="2">
    <source>
        <dbReference type="ARBA" id="ARBA00022679"/>
    </source>
</evidence>
<dbReference type="RefSeq" id="WP_153818702.1">
    <property type="nucleotide sequence ID" value="NZ_WJIE01000002.1"/>
</dbReference>
<dbReference type="Pfam" id="PF00891">
    <property type="entry name" value="Methyltransf_2"/>
    <property type="match status" value="1"/>
</dbReference>
<organism evidence="6 7">
    <name type="scientific">Polyangium spumosum</name>
    <dbReference type="NCBI Taxonomy" id="889282"/>
    <lineage>
        <taxon>Bacteria</taxon>
        <taxon>Pseudomonadati</taxon>
        <taxon>Myxococcota</taxon>
        <taxon>Polyangia</taxon>
        <taxon>Polyangiales</taxon>
        <taxon>Polyangiaceae</taxon>
        <taxon>Polyangium</taxon>
    </lineage>
</organism>
<evidence type="ECO:0000313" key="7">
    <source>
        <dbReference type="Proteomes" id="UP000440224"/>
    </source>
</evidence>
<feature type="domain" description="O-methyltransferase C-terminal" evidence="4">
    <location>
        <begin position="183"/>
        <end position="335"/>
    </location>
</feature>
<dbReference type="Pfam" id="PF21212">
    <property type="entry name" value="Dimerisation2-like_dom"/>
    <property type="match status" value="1"/>
</dbReference>
<accession>A0A6N7PIK5</accession>
<dbReference type="OrthoDB" id="9767938at2"/>
<dbReference type="SUPFAM" id="SSF53335">
    <property type="entry name" value="S-adenosyl-L-methionine-dependent methyltransferases"/>
    <property type="match status" value="1"/>
</dbReference>
<dbReference type="InterPro" id="IPR049480">
    <property type="entry name" value="BVU_1015-like_N"/>
</dbReference>
<keyword evidence="7" id="KW-1185">Reference proteome</keyword>
<evidence type="ECO:0000259" key="4">
    <source>
        <dbReference type="Pfam" id="PF00891"/>
    </source>
</evidence>
<keyword evidence="2 6" id="KW-0808">Transferase</keyword>
<evidence type="ECO:0000313" key="6">
    <source>
        <dbReference type="EMBL" id="MRG91839.1"/>
    </source>
</evidence>
<feature type="domain" description="BVU-1015-like N-terminal dimerisation-like" evidence="5">
    <location>
        <begin position="20"/>
        <end position="89"/>
    </location>
</feature>
<dbReference type="InterPro" id="IPR029063">
    <property type="entry name" value="SAM-dependent_MTases_sf"/>
</dbReference>
<protein>
    <submittedName>
        <fullName evidence="6">Methyltransferase domain-containing protein</fullName>
    </submittedName>
</protein>
<sequence length="357" mass="39762">MVQQKRFGTDKPGLETRFDAQRIAFAPIVFQATRLLRSTGLLEAAEDRGAEGITAAEAAAKTGLSIYAATVLLECGLSADLVAYDQGRFVITTLGAFIRRDEMTAVNMEFIHEVCYLGMHKLEDALRLGEPAGLRVFGEWKTVYEALAHLPEPAKSAWLRFDHFYSDAAFPAASRIVLEKQPRSLLDIGCNTGKWASLCLSRSPELRASLVDLPGQLEMAMQNLREKGLDSRAVPCPVDVLDPQAELPSGFDAVWMSQFLVCFSEDEVRTILRRAGRAVRPGGRLWILDTFWDRQRFDAAAYCLINTSPYFTTIANGNSRMYRAEDILALAREEGLELQTTHERLGIYHSLLELAPV</sequence>
<dbReference type="InterPro" id="IPR016461">
    <property type="entry name" value="COMT-like"/>
</dbReference>
<dbReference type="Gene3D" id="1.20.58.1390">
    <property type="match status" value="1"/>
</dbReference>
<dbReference type="Gene3D" id="3.40.50.150">
    <property type="entry name" value="Vaccinia Virus protein VP39"/>
    <property type="match status" value="1"/>
</dbReference>
<dbReference type="InterPro" id="IPR001077">
    <property type="entry name" value="COMT_C"/>
</dbReference>
<keyword evidence="1 6" id="KW-0489">Methyltransferase</keyword>
<dbReference type="EMBL" id="WJIE01000002">
    <property type="protein sequence ID" value="MRG91839.1"/>
    <property type="molecule type" value="Genomic_DNA"/>
</dbReference>
<dbReference type="GO" id="GO:0032259">
    <property type="term" value="P:methylation"/>
    <property type="evidence" value="ECO:0007669"/>
    <property type="project" value="UniProtKB-KW"/>
</dbReference>
<comment type="caution">
    <text evidence="6">The sequence shown here is derived from an EMBL/GenBank/DDBJ whole genome shotgun (WGS) entry which is preliminary data.</text>
</comment>
<dbReference type="Proteomes" id="UP000440224">
    <property type="component" value="Unassembled WGS sequence"/>
</dbReference>
<dbReference type="PANTHER" id="PTHR43712:SF2">
    <property type="entry name" value="O-METHYLTRANSFERASE CICE"/>
    <property type="match status" value="1"/>
</dbReference>
<dbReference type="AlphaFoldDB" id="A0A6N7PIK5"/>
<dbReference type="PROSITE" id="PS51683">
    <property type="entry name" value="SAM_OMT_II"/>
    <property type="match status" value="1"/>
</dbReference>
<reference evidence="6 7" key="1">
    <citation type="submission" date="2019-10" db="EMBL/GenBank/DDBJ databases">
        <title>A soil myxobacterium in the family Polyangiaceae.</title>
        <authorList>
            <person name="Li Y."/>
            <person name="Wang J."/>
        </authorList>
    </citation>
    <scope>NUCLEOTIDE SEQUENCE [LARGE SCALE GENOMIC DNA]</scope>
    <source>
        <strain evidence="6 7">DSM 14734</strain>
    </source>
</reference>
<keyword evidence="3" id="KW-0949">S-adenosyl-L-methionine</keyword>
<dbReference type="CDD" id="cd02440">
    <property type="entry name" value="AdoMet_MTases"/>
    <property type="match status" value="1"/>
</dbReference>
<evidence type="ECO:0000256" key="1">
    <source>
        <dbReference type="ARBA" id="ARBA00022603"/>
    </source>
</evidence>
<proteinExistence type="predicted"/>
<evidence type="ECO:0000259" key="5">
    <source>
        <dbReference type="Pfam" id="PF21212"/>
    </source>
</evidence>
<name>A0A6N7PIK5_9BACT</name>
<dbReference type="GO" id="GO:0008171">
    <property type="term" value="F:O-methyltransferase activity"/>
    <property type="evidence" value="ECO:0007669"/>
    <property type="project" value="InterPro"/>
</dbReference>
<dbReference type="Gene3D" id="1.10.10.10">
    <property type="entry name" value="Winged helix-like DNA-binding domain superfamily/Winged helix DNA-binding domain"/>
    <property type="match status" value="1"/>
</dbReference>
<dbReference type="InterPro" id="IPR036388">
    <property type="entry name" value="WH-like_DNA-bd_sf"/>
</dbReference>
<gene>
    <name evidence="6" type="ORF">GF068_07860</name>
</gene>